<dbReference type="PANTHER" id="PTHR35371:SF1">
    <property type="entry name" value="BLR7753 PROTEIN"/>
    <property type="match status" value="1"/>
</dbReference>
<dbReference type="InterPro" id="IPR001129">
    <property type="entry name" value="Membr-assoc_MAPEG"/>
</dbReference>
<keyword evidence="11" id="KW-1185">Reference proteome</keyword>
<comment type="subcellular location">
    <subcellularLocation>
        <location evidence="1">Membrane</location>
    </subcellularLocation>
</comment>
<dbReference type="Pfam" id="PF01124">
    <property type="entry name" value="MAPEG"/>
    <property type="match status" value="1"/>
</dbReference>
<keyword evidence="8" id="KW-0479">Metal-binding</keyword>
<evidence type="ECO:0000313" key="10">
    <source>
        <dbReference type="EMBL" id="RMZ69013.1"/>
    </source>
</evidence>
<dbReference type="SMART" id="SM00177">
    <property type="entry name" value="ARF"/>
    <property type="match status" value="1"/>
</dbReference>
<dbReference type="GO" id="GO:0005525">
    <property type="term" value="F:GTP binding"/>
    <property type="evidence" value="ECO:0007669"/>
    <property type="project" value="UniProtKB-KW"/>
</dbReference>
<dbReference type="Proteomes" id="UP000265663">
    <property type="component" value="Unassembled WGS sequence"/>
</dbReference>
<dbReference type="InterPro" id="IPR006689">
    <property type="entry name" value="Small_GTPase_ARF/SAR"/>
</dbReference>
<dbReference type="Gene3D" id="1.20.120.550">
    <property type="entry name" value="Membrane associated eicosanoid/glutathione metabolism-like domain"/>
    <property type="match status" value="1"/>
</dbReference>
<feature type="binding site" evidence="8">
    <location>
        <position position="313"/>
    </location>
    <ligand>
        <name>Mg(2+)</name>
        <dbReference type="ChEBI" id="CHEBI:18420"/>
    </ligand>
</feature>
<keyword evidence="6 9" id="KW-0472">Membrane</keyword>
<name>A0A3M7M3H5_9PLEO</name>
<keyword evidence="5 7" id="KW-0342">GTP-binding</keyword>
<dbReference type="SUPFAM" id="SSF161084">
    <property type="entry name" value="MAPEG domain-like"/>
    <property type="match status" value="1"/>
</dbReference>
<dbReference type="InterPro" id="IPR027417">
    <property type="entry name" value="P-loop_NTPase"/>
</dbReference>
<keyword evidence="3 7" id="KW-0547">Nucleotide-binding</keyword>
<keyword evidence="4 9" id="KW-1133">Transmembrane helix</keyword>
<dbReference type="Gene3D" id="3.40.50.300">
    <property type="entry name" value="P-loop containing nucleotide triphosphate hydrolases"/>
    <property type="match status" value="1"/>
</dbReference>
<feature type="binding site" evidence="8">
    <location>
        <position position="296"/>
    </location>
    <ligand>
        <name>Mg(2+)</name>
        <dbReference type="ChEBI" id="CHEBI:18420"/>
    </ligand>
</feature>
<organism evidence="10 11">
    <name type="scientific">Pyrenophora seminiperda CCB06</name>
    <dbReference type="NCBI Taxonomy" id="1302712"/>
    <lineage>
        <taxon>Eukaryota</taxon>
        <taxon>Fungi</taxon>
        <taxon>Dikarya</taxon>
        <taxon>Ascomycota</taxon>
        <taxon>Pezizomycotina</taxon>
        <taxon>Dothideomycetes</taxon>
        <taxon>Pleosporomycetidae</taxon>
        <taxon>Pleosporales</taxon>
        <taxon>Pleosporineae</taxon>
        <taxon>Pleosporaceae</taxon>
        <taxon>Pyrenophora</taxon>
    </lineage>
</organism>
<protein>
    <submittedName>
        <fullName evidence="10">ADP-ribosylation factor</fullName>
    </submittedName>
</protein>
<gene>
    <name evidence="10" type="ORF">GMOD_00002917</name>
</gene>
<evidence type="ECO:0000256" key="5">
    <source>
        <dbReference type="ARBA" id="ARBA00023134"/>
    </source>
</evidence>
<evidence type="ECO:0000256" key="9">
    <source>
        <dbReference type="SAM" id="Phobius"/>
    </source>
</evidence>
<accession>A0A3M7M3H5</accession>
<feature type="binding site" evidence="7">
    <location>
        <begin position="289"/>
        <end position="296"/>
    </location>
    <ligand>
        <name>GTP</name>
        <dbReference type="ChEBI" id="CHEBI:37565"/>
    </ligand>
</feature>
<dbReference type="GO" id="GO:0046872">
    <property type="term" value="F:metal ion binding"/>
    <property type="evidence" value="ECO:0007669"/>
    <property type="project" value="UniProtKB-KW"/>
</dbReference>
<evidence type="ECO:0000256" key="4">
    <source>
        <dbReference type="ARBA" id="ARBA00022989"/>
    </source>
</evidence>
<evidence type="ECO:0000256" key="3">
    <source>
        <dbReference type="ARBA" id="ARBA00022741"/>
    </source>
</evidence>
<dbReference type="OrthoDB" id="2122304at2759"/>
<evidence type="ECO:0000256" key="8">
    <source>
        <dbReference type="PIRSR" id="PIRSR606689-2"/>
    </source>
</evidence>
<evidence type="ECO:0000313" key="11">
    <source>
        <dbReference type="Proteomes" id="UP000265663"/>
    </source>
</evidence>
<reference evidence="10 11" key="1">
    <citation type="journal article" date="2014" name="PLoS ONE">
        <title>De novo Genome Assembly of the Fungal Plant Pathogen Pyrenophora semeniperda.</title>
        <authorList>
            <person name="Soliai M.M."/>
            <person name="Meyer S.E."/>
            <person name="Udall J.A."/>
            <person name="Elzinga D.E."/>
            <person name="Hermansen R.A."/>
            <person name="Bodily P.M."/>
            <person name="Hart A.A."/>
            <person name="Coleman C.E."/>
        </authorList>
    </citation>
    <scope>NUCLEOTIDE SEQUENCE [LARGE SCALE GENOMIC DNA]</scope>
    <source>
        <strain evidence="10 11">CCB06</strain>
        <tissue evidence="10">Mycelium</tissue>
    </source>
</reference>
<proteinExistence type="predicted"/>
<dbReference type="PANTHER" id="PTHR35371">
    <property type="entry name" value="INNER MEMBRANE PROTEIN"/>
    <property type="match status" value="1"/>
</dbReference>
<evidence type="ECO:0000256" key="2">
    <source>
        <dbReference type="ARBA" id="ARBA00022692"/>
    </source>
</evidence>
<dbReference type="EMBL" id="KE747817">
    <property type="protein sequence ID" value="RMZ69013.1"/>
    <property type="molecule type" value="Genomic_DNA"/>
</dbReference>
<feature type="transmembrane region" description="Helical" evidence="9">
    <location>
        <begin position="7"/>
        <end position="25"/>
    </location>
</feature>
<keyword evidence="2 9" id="KW-0812">Transmembrane</keyword>
<keyword evidence="8" id="KW-0460">Magnesium</keyword>
<dbReference type="GO" id="GO:0016020">
    <property type="term" value="C:membrane"/>
    <property type="evidence" value="ECO:0007669"/>
    <property type="project" value="UniProtKB-SubCell"/>
</dbReference>
<evidence type="ECO:0000256" key="7">
    <source>
        <dbReference type="PIRSR" id="PIRSR606689-1"/>
    </source>
</evidence>
<dbReference type="Pfam" id="PF00025">
    <property type="entry name" value="Arf"/>
    <property type="match status" value="1"/>
</dbReference>
<evidence type="ECO:0000256" key="6">
    <source>
        <dbReference type="ARBA" id="ARBA00023136"/>
    </source>
</evidence>
<dbReference type="InterPro" id="IPR023352">
    <property type="entry name" value="MAPEG-like_dom_sf"/>
</dbReference>
<dbReference type="SUPFAM" id="SSF52540">
    <property type="entry name" value="P-loop containing nucleoside triphosphate hydrolases"/>
    <property type="match status" value="1"/>
</dbReference>
<dbReference type="GO" id="GO:0003924">
    <property type="term" value="F:GTPase activity"/>
    <property type="evidence" value="ECO:0007669"/>
    <property type="project" value="InterPro"/>
</dbReference>
<dbReference type="AlphaFoldDB" id="A0A3M7M3H5"/>
<evidence type="ECO:0000256" key="1">
    <source>
        <dbReference type="ARBA" id="ARBA00004370"/>
    </source>
</evidence>
<sequence>MASNMFVFLHGYNVSVMAVPAYFILRGIAKLVLPCAVSFLPHALALYVATQGKLLTWDNRNPRSSDMKARLKQRIPGKTYAMYERMEACHANGMENLPLFLGAVVLGNMAGLEEVQLSRFVTCFLAVRVAYTVAYMTTCTQLPTLIRSGLWITGVGMCFDTMIRAAAAMNTKCPDFAALSTTSLQRSPSCASIRVHPHPLAPSLNTTDSLEHIRKSIAALPFLFGALALSTLWPATGHTVLTTTRAGSRVFYTALPLIRLAPTAVMGLTFSKLFDKLWGKKEMRILMVGLDAAGKTTILYKLKLGEIVTTIPTIGFNVETSTCATSGDGLYEGLEWLSNSLRKAGHN</sequence>